<dbReference type="RefSeq" id="WP_380551085.1">
    <property type="nucleotide sequence ID" value="NZ_JBHEZY010000003.1"/>
</dbReference>
<organism evidence="1 2">
    <name type="scientific">Streptacidiphilus alkalitolerans</name>
    <dbReference type="NCBI Taxonomy" id="3342712"/>
    <lineage>
        <taxon>Bacteria</taxon>
        <taxon>Bacillati</taxon>
        <taxon>Actinomycetota</taxon>
        <taxon>Actinomycetes</taxon>
        <taxon>Kitasatosporales</taxon>
        <taxon>Streptomycetaceae</taxon>
        <taxon>Streptacidiphilus</taxon>
    </lineage>
</organism>
<reference evidence="1 2" key="1">
    <citation type="submission" date="2024-09" db="EMBL/GenBank/DDBJ databases">
        <authorList>
            <person name="Lee S.D."/>
        </authorList>
    </citation>
    <scope>NUCLEOTIDE SEQUENCE [LARGE SCALE GENOMIC DNA]</scope>
    <source>
        <strain evidence="1 2">N1-3</strain>
    </source>
</reference>
<sequence>MAETSGQYGPDWQMPPPMLGAHGAGPAVIIRSERAVVATRQVLVFPTGIVIEVEAHGRDTWQDQYGIEYTDGLRFAVRFADGRTVRQNDSAGLRDGRGPMLHAFSTQSSGGGRNNSEDIQLSLWLWPLPPSGPVTLSCSWPRAGITDAGLVLDGDRLRAAAALAEPFWSSDQG</sequence>
<evidence type="ECO:0000313" key="1">
    <source>
        <dbReference type="EMBL" id="MFC1430987.1"/>
    </source>
</evidence>
<protein>
    <submittedName>
        <fullName evidence="1">Uncharacterized protein</fullName>
    </submittedName>
</protein>
<evidence type="ECO:0000313" key="2">
    <source>
        <dbReference type="Proteomes" id="UP001592530"/>
    </source>
</evidence>
<proteinExistence type="predicted"/>
<dbReference type="Proteomes" id="UP001592530">
    <property type="component" value="Unassembled WGS sequence"/>
</dbReference>
<dbReference type="EMBL" id="JBHEZY010000003">
    <property type="protein sequence ID" value="MFC1430987.1"/>
    <property type="molecule type" value="Genomic_DNA"/>
</dbReference>
<comment type="caution">
    <text evidence="1">The sequence shown here is derived from an EMBL/GenBank/DDBJ whole genome shotgun (WGS) entry which is preliminary data.</text>
</comment>
<name>A0ABV6WZ39_9ACTN</name>
<accession>A0ABV6WZ39</accession>
<gene>
    <name evidence="1" type="ORF">ACEZDB_10010</name>
</gene>